<dbReference type="RefSeq" id="WP_134440823.1">
    <property type="nucleotide sequence ID" value="NZ_CP065957.1"/>
</dbReference>
<gene>
    <name evidence="3" type="ORF">A7Q10_02230</name>
</gene>
<proteinExistence type="predicted"/>
<organism evidence="3 4">
    <name type="scientific">Methylacidiphilum caldifontis</name>
    <dbReference type="NCBI Taxonomy" id="2795386"/>
    <lineage>
        <taxon>Bacteria</taxon>
        <taxon>Pseudomonadati</taxon>
        <taxon>Verrucomicrobiota</taxon>
        <taxon>Methylacidiphilae</taxon>
        <taxon>Methylacidiphilales</taxon>
        <taxon>Methylacidiphilaceae</taxon>
        <taxon>Methylacidiphilum (ex Ratnadevi et al. 2023)</taxon>
    </lineage>
</organism>
<evidence type="ECO:0000313" key="3">
    <source>
        <dbReference type="EMBL" id="TFE66173.1"/>
    </source>
</evidence>
<protein>
    <recommendedName>
        <fullName evidence="5">Secretin/TonB short N-terminal domain-containing protein</fullName>
    </recommendedName>
</protein>
<comment type="caution">
    <text evidence="3">The sequence shown here is derived from an EMBL/GenBank/DDBJ whole genome shotgun (WGS) entry which is preliminary data.</text>
</comment>
<feature type="compositionally biased region" description="Basic and acidic residues" evidence="1">
    <location>
        <begin position="218"/>
        <end position="227"/>
    </location>
</feature>
<keyword evidence="2" id="KW-0732">Signal</keyword>
<feature type="region of interest" description="Disordered" evidence="1">
    <location>
        <begin position="174"/>
        <end position="227"/>
    </location>
</feature>
<dbReference type="Proteomes" id="UP000297713">
    <property type="component" value="Unassembled WGS sequence"/>
</dbReference>
<feature type="chain" id="PRO_5021206620" description="Secretin/TonB short N-terminal domain-containing protein" evidence="2">
    <location>
        <begin position="21"/>
        <end position="227"/>
    </location>
</feature>
<reference evidence="3 4" key="1">
    <citation type="submission" date="2016-05" db="EMBL/GenBank/DDBJ databases">
        <title>Diversity and Homogeneity among Thermoacidophilic Verrucomicrobia Methanotrophs Linked with Geographical Origin.</title>
        <authorList>
            <person name="Erikstad H.-A."/>
            <person name="Smestad N.B."/>
            <person name="Ceballos R.M."/>
            <person name="Birkeland N.-K."/>
        </authorList>
    </citation>
    <scope>NUCLEOTIDE SEQUENCE [LARGE SCALE GENOMIC DNA]</scope>
    <source>
        <strain evidence="3 4">Phi</strain>
    </source>
</reference>
<dbReference type="AlphaFoldDB" id="A0A4Y8P788"/>
<evidence type="ECO:0000256" key="1">
    <source>
        <dbReference type="SAM" id="MobiDB-lite"/>
    </source>
</evidence>
<accession>A0A4Y8P788</accession>
<feature type="signal peptide" evidence="2">
    <location>
        <begin position="1"/>
        <end position="20"/>
    </location>
</feature>
<name>A0A4Y8P788_9BACT</name>
<evidence type="ECO:0000256" key="2">
    <source>
        <dbReference type="SAM" id="SignalP"/>
    </source>
</evidence>
<keyword evidence="4" id="KW-1185">Reference proteome</keyword>
<evidence type="ECO:0008006" key="5">
    <source>
        <dbReference type="Google" id="ProtNLM"/>
    </source>
</evidence>
<dbReference type="EMBL" id="LXQC01000187">
    <property type="protein sequence ID" value="TFE66173.1"/>
    <property type="molecule type" value="Genomic_DNA"/>
</dbReference>
<sequence length="227" mass="26302">MKRKVLFILAFSCLLCLCLAQNQQDFSSSFNEEDIGVEFKKNELTPQVPFEHPFEEDKPYVIFDMSLNDFLRAMAQRAKFNYVSKKLIQGRVSAVFYATDPVIMAKTATKTNGYRLLVKDKSFVVQKEEKEEKGKKYSKNSIPLSRKEREQFEEILARGQEPAYGVFRYRAKLKPNGYNRSNHPIKSEKIKVMKNQGSKAQAKKKLFPSSKTNNNIGKELKKDHKSR</sequence>
<dbReference type="OrthoDB" id="198134at2"/>
<evidence type="ECO:0000313" key="4">
    <source>
        <dbReference type="Proteomes" id="UP000297713"/>
    </source>
</evidence>